<dbReference type="PROSITE" id="PS51846">
    <property type="entry name" value="CNNM"/>
    <property type="match status" value="1"/>
</dbReference>
<evidence type="ECO:0000256" key="1">
    <source>
        <dbReference type="ARBA" id="ARBA00004651"/>
    </source>
</evidence>
<dbReference type="InterPro" id="IPR002550">
    <property type="entry name" value="CNNM"/>
</dbReference>
<dbReference type="Pfam" id="PF01595">
    <property type="entry name" value="CNNM"/>
    <property type="match status" value="1"/>
</dbReference>
<keyword evidence="5 7" id="KW-1133">Transmembrane helix</keyword>
<dbReference type="GO" id="GO:0005886">
    <property type="term" value="C:plasma membrane"/>
    <property type="evidence" value="ECO:0007669"/>
    <property type="project" value="UniProtKB-SubCell"/>
</dbReference>
<evidence type="ECO:0000256" key="7">
    <source>
        <dbReference type="PROSITE-ProRule" id="PRU01193"/>
    </source>
</evidence>
<keyword evidence="2" id="KW-1003">Cell membrane</keyword>
<dbReference type="InterPro" id="IPR046342">
    <property type="entry name" value="CBS_dom_sf"/>
</dbReference>
<dbReference type="Gene3D" id="3.10.580.10">
    <property type="entry name" value="CBS-domain"/>
    <property type="match status" value="1"/>
</dbReference>
<reference evidence="9" key="1">
    <citation type="submission" date="2019-09" db="EMBL/GenBank/DDBJ databases">
        <title>Characterisation of the sponge microbiome using genome-centric metagenomics.</title>
        <authorList>
            <person name="Engelberts J.P."/>
            <person name="Robbins S.J."/>
            <person name="De Goeij J.M."/>
            <person name="Aranda M."/>
            <person name="Bell S.C."/>
            <person name="Webster N.S."/>
        </authorList>
    </citation>
    <scope>NUCLEOTIDE SEQUENCE</scope>
    <source>
        <strain evidence="9">SB0662_bin_9</strain>
    </source>
</reference>
<dbReference type="InterPro" id="IPR044751">
    <property type="entry name" value="Ion_transp-like_CBS"/>
</dbReference>
<evidence type="ECO:0000256" key="6">
    <source>
        <dbReference type="ARBA" id="ARBA00023136"/>
    </source>
</evidence>
<accession>A0A6B1DR79</accession>
<dbReference type="PANTHER" id="PTHR43099">
    <property type="entry name" value="UPF0053 PROTEIN YRKA"/>
    <property type="match status" value="1"/>
</dbReference>
<keyword evidence="6 7" id="KW-0472">Membrane</keyword>
<feature type="domain" description="CNNM transmembrane" evidence="8">
    <location>
        <begin position="1"/>
        <end position="205"/>
    </location>
</feature>
<evidence type="ECO:0000256" key="4">
    <source>
        <dbReference type="ARBA" id="ARBA00022737"/>
    </source>
</evidence>
<dbReference type="EMBL" id="VXPY01000013">
    <property type="protein sequence ID" value="MYD89222.1"/>
    <property type="molecule type" value="Genomic_DNA"/>
</dbReference>
<sequence>MGLIAILGSVVAIILLTAFYVAAEISLAGSRRSRIQQLQDDGNSLADKVGGIIHDPSQLSAYISSCQISITICSIVLGFVGQAGVAPRIEPLLLQLGLNPTTATSLAVGSTLLVLSTSQVFIGELVPKNLGIRIPERLAMSTVTYLRAYHFLFQPFLWIFNLFNRAILFLARVEVTHQHGLVLTDQEIRRISRESQEQGQFDWDEGGAIDRTLNIDKEPVSAKMVAREHIFAAPEWTTQDLQRDLLANSPYSRMPVFDGSLDNLTRTVHLRDLICEAAPRSGADVDPFPAFAEDIKVDDALADMLHNKVHLAKVRDDAGATSGIITLEQLVEAVVGDIRDEFDQEAPPPFRFVNNDVLFIEGSVAPKALSAVFDPEHQALDPNALPLEPSPQAPAHMTGIPHEGLRRAGPNVADGFFVNATEKTVRLALQLRTVSASQDPSGHGDP</sequence>
<evidence type="ECO:0000256" key="5">
    <source>
        <dbReference type="ARBA" id="ARBA00022989"/>
    </source>
</evidence>
<dbReference type="AlphaFoldDB" id="A0A6B1DR79"/>
<keyword evidence="4" id="KW-0677">Repeat</keyword>
<evidence type="ECO:0000259" key="8">
    <source>
        <dbReference type="PROSITE" id="PS51846"/>
    </source>
</evidence>
<comment type="caution">
    <text evidence="9">The sequence shown here is derived from an EMBL/GenBank/DDBJ whole genome shotgun (WGS) entry which is preliminary data.</text>
</comment>
<evidence type="ECO:0000256" key="3">
    <source>
        <dbReference type="ARBA" id="ARBA00022692"/>
    </source>
</evidence>
<dbReference type="PANTHER" id="PTHR43099:SF4">
    <property type="entry name" value="INTEGRAL MEMBRANE PROTEIN"/>
    <property type="match status" value="1"/>
</dbReference>
<protein>
    <submittedName>
        <fullName evidence="9">HlyC/CorC family transporter</fullName>
    </submittedName>
</protein>
<dbReference type="CDD" id="cd04590">
    <property type="entry name" value="CBS_pair_CorC_HlyC_assoc"/>
    <property type="match status" value="1"/>
</dbReference>
<proteinExistence type="predicted"/>
<gene>
    <name evidence="9" type="ORF">F4Y08_02620</name>
</gene>
<dbReference type="Pfam" id="PF00571">
    <property type="entry name" value="CBS"/>
    <property type="match status" value="1"/>
</dbReference>
<keyword evidence="3 7" id="KW-0812">Transmembrane</keyword>
<dbReference type="InterPro" id="IPR000644">
    <property type="entry name" value="CBS_dom"/>
</dbReference>
<dbReference type="SUPFAM" id="SSF54631">
    <property type="entry name" value="CBS-domain pair"/>
    <property type="match status" value="1"/>
</dbReference>
<dbReference type="InterPro" id="IPR051676">
    <property type="entry name" value="UPF0053_domain"/>
</dbReference>
<evidence type="ECO:0000256" key="2">
    <source>
        <dbReference type="ARBA" id="ARBA00022475"/>
    </source>
</evidence>
<comment type="subcellular location">
    <subcellularLocation>
        <location evidence="1">Cell membrane</location>
        <topology evidence="1">Multi-pass membrane protein</topology>
    </subcellularLocation>
</comment>
<evidence type="ECO:0000313" key="9">
    <source>
        <dbReference type="EMBL" id="MYD89222.1"/>
    </source>
</evidence>
<name>A0A6B1DR79_9CHLR</name>
<organism evidence="9">
    <name type="scientific">Caldilineaceae bacterium SB0662_bin_9</name>
    <dbReference type="NCBI Taxonomy" id="2605258"/>
    <lineage>
        <taxon>Bacteria</taxon>
        <taxon>Bacillati</taxon>
        <taxon>Chloroflexota</taxon>
        <taxon>Caldilineae</taxon>
        <taxon>Caldilineales</taxon>
        <taxon>Caldilineaceae</taxon>
    </lineage>
</organism>